<gene>
    <name evidence="1" type="ORF">FM037_16375</name>
</gene>
<dbReference type="Proteomes" id="UP000315947">
    <property type="component" value="Chromosome"/>
</dbReference>
<evidence type="ECO:0000313" key="2">
    <source>
        <dbReference type="Proteomes" id="UP000315947"/>
    </source>
</evidence>
<organism evidence="1 2">
    <name type="scientific">Shewanella psychropiezotolerans</name>
    <dbReference type="NCBI Taxonomy" id="2593655"/>
    <lineage>
        <taxon>Bacteria</taxon>
        <taxon>Pseudomonadati</taxon>
        <taxon>Pseudomonadota</taxon>
        <taxon>Gammaproteobacteria</taxon>
        <taxon>Alteromonadales</taxon>
        <taxon>Shewanellaceae</taxon>
        <taxon>Shewanella</taxon>
    </lineage>
</organism>
<reference evidence="1 2" key="1">
    <citation type="submission" date="2019-07" db="EMBL/GenBank/DDBJ databases">
        <title>Shewanella sp. YLB-06 whole genomic sequence.</title>
        <authorList>
            <person name="Yu L."/>
        </authorList>
    </citation>
    <scope>NUCLEOTIDE SEQUENCE [LARGE SCALE GENOMIC DNA]</scope>
    <source>
        <strain evidence="1 2">YLB-06</strain>
    </source>
</reference>
<keyword evidence="2" id="KW-1185">Reference proteome</keyword>
<evidence type="ECO:0000313" key="1">
    <source>
        <dbReference type="EMBL" id="QDO84493.1"/>
    </source>
</evidence>
<sequence length="100" mass="11488">MKISKTLLIFLYASILFPLVGIAVANPVETTKQFENNEVIQSELLMRKNKYLPMSEGQYYDIRTSSGDKFNLFIDSINGNWVESDGEFFNTELMISIRPL</sequence>
<proteinExistence type="predicted"/>
<name>A0ABX5X3I6_9GAMM</name>
<protein>
    <submittedName>
        <fullName evidence="1">Uncharacterized protein</fullName>
    </submittedName>
</protein>
<dbReference type="EMBL" id="CP041614">
    <property type="protein sequence ID" value="QDO84493.1"/>
    <property type="molecule type" value="Genomic_DNA"/>
</dbReference>
<dbReference type="RefSeq" id="WP_144046850.1">
    <property type="nucleotide sequence ID" value="NZ_CP041614.1"/>
</dbReference>
<accession>A0ABX5X3I6</accession>